<reference evidence="1 2" key="1">
    <citation type="submission" date="2022-05" db="EMBL/GenBank/DDBJ databases">
        <authorList>
            <consortium name="Genoscope - CEA"/>
            <person name="William W."/>
        </authorList>
    </citation>
    <scope>NUCLEOTIDE SEQUENCE [LARGE SCALE GENOMIC DNA]</scope>
</reference>
<organism evidence="1 2">
    <name type="scientific">Pocillopora meandrina</name>
    <dbReference type="NCBI Taxonomy" id="46732"/>
    <lineage>
        <taxon>Eukaryota</taxon>
        <taxon>Metazoa</taxon>
        <taxon>Cnidaria</taxon>
        <taxon>Anthozoa</taxon>
        <taxon>Hexacorallia</taxon>
        <taxon>Scleractinia</taxon>
        <taxon>Astrocoeniina</taxon>
        <taxon>Pocilloporidae</taxon>
        <taxon>Pocillopora</taxon>
    </lineage>
</organism>
<comment type="caution">
    <text evidence="1">The sequence shown here is derived from an EMBL/GenBank/DDBJ whole genome shotgun (WGS) entry which is preliminary data.</text>
</comment>
<evidence type="ECO:0000313" key="1">
    <source>
        <dbReference type="EMBL" id="CAH3044341.1"/>
    </source>
</evidence>
<dbReference type="AlphaFoldDB" id="A0AAU9W688"/>
<sequence length="168" mass="19741">MAEGNLNEEREKFGLFKTILNARRQRRRMQQSILNTVIARRGLILKVFSFILLLVSLDESQQVTVLRSCRRFQRNLGWWNTVWNTYSEKRFKQNLRVSRGTFQFILDQTRHDLERDVVCEDPIPPDMRLAICLYRLGRGDYYFTIAEMFGVGVSTVAAITEDVCVRSL</sequence>
<dbReference type="Proteomes" id="UP001159428">
    <property type="component" value="Unassembled WGS sequence"/>
</dbReference>
<name>A0AAU9W688_9CNID</name>
<keyword evidence="2" id="KW-1185">Reference proteome</keyword>
<protein>
    <recommendedName>
        <fullName evidence="3">Transposase Helix-turn-helix domain-containing protein</fullName>
    </recommendedName>
</protein>
<dbReference type="EMBL" id="CALNXJ010000007">
    <property type="protein sequence ID" value="CAH3044341.1"/>
    <property type="molecule type" value="Genomic_DNA"/>
</dbReference>
<accession>A0AAU9W688</accession>
<gene>
    <name evidence="1" type="ORF">PMEA_00031121</name>
</gene>
<evidence type="ECO:0008006" key="3">
    <source>
        <dbReference type="Google" id="ProtNLM"/>
    </source>
</evidence>
<proteinExistence type="predicted"/>
<evidence type="ECO:0000313" key="2">
    <source>
        <dbReference type="Proteomes" id="UP001159428"/>
    </source>
</evidence>